<dbReference type="Pfam" id="PF12833">
    <property type="entry name" value="HTH_18"/>
    <property type="match status" value="1"/>
</dbReference>
<proteinExistence type="predicted"/>
<keyword evidence="1" id="KW-0805">Transcription regulation</keyword>
<dbReference type="Pfam" id="PF12625">
    <property type="entry name" value="Arabinose_bd"/>
    <property type="match status" value="1"/>
</dbReference>
<protein>
    <submittedName>
        <fullName evidence="5">AraC family transcriptional regulator</fullName>
    </submittedName>
</protein>
<dbReference type="InterPro" id="IPR032687">
    <property type="entry name" value="AraC-type_N"/>
</dbReference>
<dbReference type="SUPFAM" id="SSF46689">
    <property type="entry name" value="Homeodomain-like"/>
    <property type="match status" value="1"/>
</dbReference>
<name>A0A7D6VEF8_9NOCA</name>
<dbReference type="AlphaFoldDB" id="A0A7D6VEF8"/>
<gene>
    <name evidence="5" type="ORF">H0264_15295</name>
</gene>
<dbReference type="Gene3D" id="1.10.10.60">
    <property type="entry name" value="Homeodomain-like"/>
    <property type="match status" value="1"/>
</dbReference>
<dbReference type="KEGG" id="nhu:H0264_15295"/>
<evidence type="ECO:0000259" key="4">
    <source>
        <dbReference type="PROSITE" id="PS01124"/>
    </source>
</evidence>
<accession>A0A7D6VEF8</accession>
<dbReference type="EMBL" id="CP059399">
    <property type="protein sequence ID" value="QLY33411.1"/>
    <property type="molecule type" value="Genomic_DNA"/>
</dbReference>
<dbReference type="RefSeq" id="WP_181584575.1">
    <property type="nucleotide sequence ID" value="NZ_CP059399.1"/>
</dbReference>
<sequence>MSVLTALRPPTSALLVTRLAAEHGVTEQECLRHTGLRGDDLRRPGTLVTGAQEIALITNVLRTLPDTTGFGMAAGVRYHATAHGIWGYALIASQSIRDAIEVGLRFLDLSYSFCRITAEISDSQLSLVIEPAVTDPLIARFVAERDIGVITTLHRDISGPDARLHAVRLAYPEPDPDTARTIAEILSVTPKYGCDDYAAVFDLSVVDDPLPLADPYTAEQINRQCRELAAQRRALTGTAGQVRDVLFTQPRGPLTEPEVAAALHLSTRSLRRRLAAEGHSYRSLLDEVRNTLACELLSGTDLPTATIADRLGYSESASFTRAFQRWNGLSPLRWRKAQREALTSQ</sequence>
<dbReference type="PROSITE" id="PS01124">
    <property type="entry name" value="HTH_ARAC_FAMILY_2"/>
    <property type="match status" value="1"/>
</dbReference>
<reference evidence="5 6" key="1">
    <citation type="submission" date="2020-07" db="EMBL/GenBank/DDBJ databases">
        <authorList>
            <person name="Zhuang K."/>
            <person name="Ran Y."/>
        </authorList>
    </citation>
    <scope>NUCLEOTIDE SEQUENCE [LARGE SCALE GENOMIC DNA]</scope>
    <source>
        <strain evidence="5 6">WCH-YHL-001</strain>
    </source>
</reference>
<dbReference type="GO" id="GO:0003700">
    <property type="term" value="F:DNA-binding transcription factor activity"/>
    <property type="evidence" value="ECO:0007669"/>
    <property type="project" value="InterPro"/>
</dbReference>
<dbReference type="PANTHER" id="PTHR47894:SF1">
    <property type="entry name" value="HTH-TYPE TRANSCRIPTIONAL REGULATOR VQSM"/>
    <property type="match status" value="1"/>
</dbReference>
<dbReference type="InterPro" id="IPR018060">
    <property type="entry name" value="HTH_AraC"/>
</dbReference>
<dbReference type="GO" id="GO:0005829">
    <property type="term" value="C:cytosol"/>
    <property type="evidence" value="ECO:0007669"/>
    <property type="project" value="TreeGrafter"/>
</dbReference>
<evidence type="ECO:0000313" key="5">
    <source>
        <dbReference type="EMBL" id="QLY33411.1"/>
    </source>
</evidence>
<dbReference type="PANTHER" id="PTHR47894">
    <property type="entry name" value="HTH-TYPE TRANSCRIPTIONAL REGULATOR GADX"/>
    <property type="match status" value="1"/>
</dbReference>
<feature type="domain" description="HTH araC/xylS-type" evidence="4">
    <location>
        <begin position="240"/>
        <end position="337"/>
    </location>
</feature>
<keyword evidence="3" id="KW-0804">Transcription</keyword>
<organism evidence="5 6">
    <name type="scientific">Nocardia huaxiensis</name>
    <dbReference type="NCBI Taxonomy" id="2755382"/>
    <lineage>
        <taxon>Bacteria</taxon>
        <taxon>Bacillati</taxon>
        <taxon>Actinomycetota</taxon>
        <taxon>Actinomycetes</taxon>
        <taxon>Mycobacteriales</taxon>
        <taxon>Nocardiaceae</taxon>
        <taxon>Nocardia</taxon>
    </lineage>
</organism>
<dbReference type="SMART" id="SM00342">
    <property type="entry name" value="HTH_ARAC"/>
    <property type="match status" value="1"/>
</dbReference>
<evidence type="ECO:0000256" key="3">
    <source>
        <dbReference type="ARBA" id="ARBA00023163"/>
    </source>
</evidence>
<evidence type="ECO:0000256" key="1">
    <source>
        <dbReference type="ARBA" id="ARBA00023015"/>
    </source>
</evidence>
<dbReference type="InterPro" id="IPR009057">
    <property type="entry name" value="Homeodomain-like_sf"/>
</dbReference>
<evidence type="ECO:0000256" key="2">
    <source>
        <dbReference type="ARBA" id="ARBA00023125"/>
    </source>
</evidence>
<dbReference type="Proteomes" id="UP000515512">
    <property type="component" value="Chromosome"/>
</dbReference>
<dbReference type="GO" id="GO:0000976">
    <property type="term" value="F:transcription cis-regulatory region binding"/>
    <property type="evidence" value="ECO:0007669"/>
    <property type="project" value="TreeGrafter"/>
</dbReference>
<evidence type="ECO:0000313" key="6">
    <source>
        <dbReference type="Proteomes" id="UP000515512"/>
    </source>
</evidence>
<keyword evidence="2" id="KW-0238">DNA-binding</keyword>
<keyword evidence="6" id="KW-1185">Reference proteome</keyword>